<comment type="caution">
    <text evidence="2">The sequence shown here is derived from an EMBL/GenBank/DDBJ whole genome shotgun (WGS) entry which is preliminary data.</text>
</comment>
<name>A0A2V3ISE3_9FLOR</name>
<dbReference type="OrthoDB" id="541556at2759"/>
<feature type="transmembrane region" description="Helical" evidence="1">
    <location>
        <begin position="16"/>
        <end position="34"/>
    </location>
</feature>
<reference evidence="2 3" key="1">
    <citation type="journal article" date="2018" name="Mol. Biol. Evol.">
        <title>Analysis of the draft genome of the red seaweed Gracilariopsis chorda provides insights into genome size evolution in Rhodophyta.</title>
        <authorList>
            <person name="Lee J."/>
            <person name="Yang E.C."/>
            <person name="Graf L."/>
            <person name="Yang J.H."/>
            <person name="Qiu H."/>
            <person name="Zel Zion U."/>
            <person name="Chan C.X."/>
            <person name="Stephens T.G."/>
            <person name="Weber A.P.M."/>
            <person name="Boo G.H."/>
            <person name="Boo S.M."/>
            <person name="Kim K.M."/>
            <person name="Shin Y."/>
            <person name="Jung M."/>
            <person name="Lee S.J."/>
            <person name="Yim H.S."/>
            <person name="Lee J.H."/>
            <person name="Bhattacharya D."/>
            <person name="Yoon H.S."/>
        </authorList>
    </citation>
    <scope>NUCLEOTIDE SEQUENCE [LARGE SCALE GENOMIC DNA]</scope>
    <source>
        <strain evidence="2 3">SKKU-2015</strain>
        <tissue evidence="2">Whole body</tissue>
    </source>
</reference>
<sequence>MSALATIRTLWAKDPVVCFSCVIGAVGVAMPLFVPKLWGKYPDQIARDEQQAAAEAVRLDALRRAGLE</sequence>
<keyword evidence="1" id="KW-0472">Membrane</keyword>
<organism evidence="2 3">
    <name type="scientific">Gracilariopsis chorda</name>
    <dbReference type="NCBI Taxonomy" id="448386"/>
    <lineage>
        <taxon>Eukaryota</taxon>
        <taxon>Rhodophyta</taxon>
        <taxon>Florideophyceae</taxon>
        <taxon>Rhodymeniophycidae</taxon>
        <taxon>Gracilariales</taxon>
        <taxon>Gracilariaceae</taxon>
        <taxon>Gracilariopsis</taxon>
    </lineage>
</organism>
<dbReference type="EMBL" id="NBIV01000083">
    <property type="protein sequence ID" value="PXF44667.1"/>
    <property type="molecule type" value="Genomic_DNA"/>
</dbReference>
<evidence type="ECO:0000313" key="2">
    <source>
        <dbReference type="EMBL" id="PXF44667.1"/>
    </source>
</evidence>
<proteinExistence type="predicted"/>
<gene>
    <name evidence="2" type="ORF">BWQ96_05524</name>
</gene>
<evidence type="ECO:0000256" key="1">
    <source>
        <dbReference type="SAM" id="Phobius"/>
    </source>
</evidence>
<dbReference type="AlphaFoldDB" id="A0A2V3ISE3"/>
<keyword evidence="1" id="KW-1133">Transmembrane helix</keyword>
<keyword evidence="1" id="KW-0812">Transmembrane</keyword>
<accession>A0A2V3ISE3</accession>
<evidence type="ECO:0000313" key="3">
    <source>
        <dbReference type="Proteomes" id="UP000247409"/>
    </source>
</evidence>
<dbReference type="Proteomes" id="UP000247409">
    <property type="component" value="Unassembled WGS sequence"/>
</dbReference>
<protein>
    <submittedName>
        <fullName evidence="2">Uncharacterized protein</fullName>
    </submittedName>
</protein>
<keyword evidence="3" id="KW-1185">Reference proteome</keyword>